<evidence type="ECO:0000313" key="1">
    <source>
        <dbReference type="EMBL" id="KAI5647765.1"/>
    </source>
</evidence>
<keyword evidence="2" id="KW-1185">Reference proteome</keyword>
<organism evidence="1 2">
    <name type="scientific">Catharanthus roseus</name>
    <name type="common">Madagascar periwinkle</name>
    <name type="synonym">Vinca rosea</name>
    <dbReference type="NCBI Taxonomy" id="4058"/>
    <lineage>
        <taxon>Eukaryota</taxon>
        <taxon>Viridiplantae</taxon>
        <taxon>Streptophyta</taxon>
        <taxon>Embryophyta</taxon>
        <taxon>Tracheophyta</taxon>
        <taxon>Spermatophyta</taxon>
        <taxon>Magnoliopsida</taxon>
        <taxon>eudicotyledons</taxon>
        <taxon>Gunneridae</taxon>
        <taxon>Pentapetalae</taxon>
        <taxon>asterids</taxon>
        <taxon>lamiids</taxon>
        <taxon>Gentianales</taxon>
        <taxon>Apocynaceae</taxon>
        <taxon>Rauvolfioideae</taxon>
        <taxon>Vinceae</taxon>
        <taxon>Catharanthinae</taxon>
        <taxon>Catharanthus</taxon>
    </lineage>
</organism>
<dbReference type="Proteomes" id="UP001060085">
    <property type="component" value="Linkage Group LG08"/>
</dbReference>
<dbReference type="EMBL" id="CM044708">
    <property type="protein sequence ID" value="KAI5647765.1"/>
    <property type="molecule type" value="Genomic_DNA"/>
</dbReference>
<comment type="caution">
    <text evidence="1">The sequence shown here is derived from an EMBL/GenBank/DDBJ whole genome shotgun (WGS) entry which is preliminary data.</text>
</comment>
<name>A0ACB9ZJL3_CATRO</name>
<protein>
    <submittedName>
        <fullName evidence="1">Uncharacterized protein</fullName>
    </submittedName>
</protein>
<proteinExistence type="predicted"/>
<sequence length="337" mass="36497">MAFSTSTSIIHSSPQAFLPKSRSVFSRTIRCSSSPGLTMTTQFDLKSYWATLIKEINQKLDEAIPVKYPQQIYEAMRYSVLAKGAKRSPPVMCVAACELFGGNRLAAFPTACALEMVHAASLIHDDLPCMDDDPSRRGQPSNHTVYGVDMAILAGDALFPLGFRHIVSHTPTELVPETQLLRVIAEIARAVGSTGMAAGQFLDLEGGPNAVDFVQEKKFGEMAECSAVCGGLLAGASDDEIDGLRRYGRAVGVLYQVVDDILKAKKGTGDENESKGKKGKSYVAVYGVEKAIEVAEDLRAKAKKELDGFKKYGDNVFPLYSFVDYAADRGFSIGEQV</sequence>
<gene>
    <name evidence="1" type="ORF">M9H77_33770</name>
</gene>
<reference evidence="2" key="1">
    <citation type="journal article" date="2023" name="Nat. Plants">
        <title>Single-cell RNA sequencing provides a high-resolution roadmap for understanding the multicellular compartmentation of specialized metabolism.</title>
        <authorList>
            <person name="Sun S."/>
            <person name="Shen X."/>
            <person name="Li Y."/>
            <person name="Li Y."/>
            <person name="Wang S."/>
            <person name="Li R."/>
            <person name="Zhang H."/>
            <person name="Shen G."/>
            <person name="Guo B."/>
            <person name="Wei J."/>
            <person name="Xu J."/>
            <person name="St-Pierre B."/>
            <person name="Chen S."/>
            <person name="Sun C."/>
        </authorList>
    </citation>
    <scope>NUCLEOTIDE SEQUENCE [LARGE SCALE GENOMIC DNA]</scope>
</reference>
<accession>A0ACB9ZJL3</accession>
<evidence type="ECO:0000313" key="2">
    <source>
        <dbReference type="Proteomes" id="UP001060085"/>
    </source>
</evidence>